<feature type="domain" description="DNA2/NAM7 helicase-like C-terminal" evidence="12">
    <location>
        <begin position="649"/>
        <end position="842"/>
    </location>
</feature>
<evidence type="ECO:0000256" key="4">
    <source>
        <dbReference type="ARBA" id="ARBA00022490"/>
    </source>
</evidence>
<keyword evidence="5" id="KW-0547">Nucleotide-binding</keyword>
<organism evidence="15 16">
    <name type="scientific">Cryptolaemus montrouzieri</name>
    <dbReference type="NCBI Taxonomy" id="559131"/>
    <lineage>
        <taxon>Eukaryota</taxon>
        <taxon>Metazoa</taxon>
        <taxon>Ecdysozoa</taxon>
        <taxon>Arthropoda</taxon>
        <taxon>Hexapoda</taxon>
        <taxon>Insecta</taxon>
        <taxon>Pterygota</taxon>
        <taxon>Neoptera</taxon>
        <taxon>Endopterygota</taxon>
        <taxon>Coleoptera</taxon>
        <taxon>Polyphaga</taxon>
        <taxon>Cucujiformia</taxon>
        <taxon>Coccinelloidea</taxon>
        <taxon>Coccinellidae</taxon>
        <taxon>Scymninae</taxon>
        <taxon>Scymnini</taxon>
        <taxon>Cryptolaemus</taxon>
    </lineage>
</organism>
<dbReference type="Pfam" id="PF21634">
    <property type="entry name" value="MOV-10_beta-barrel"/>
    <property type="match status" value="1"/>
</dbReference>
<dbReference type="Gene3D" id="3.40.50.300">
    <property type="entry name" value="P-loop containing nucleotide triphosphate hydrolases"/>
    <property type="match status" value="2"/>
</dbReference>
<dbReference type="PANTHER" id="PTHR45418:SF1">
    <property type="entry name" value="CANCER_TESTIS ANTIGEN 55"/>
    <property type="match status" value="1"/>
</dbReference>
<evidence type="ECO:0000256" key="8">
    <source>
        <dbReference type="ARBA" id="ARBA00022840"/>
    </source>
</evidence>
<dbReference type="SUPFAM" id="SSF52540">
    <property type="entry name" value="P-loop containing nucleoside triphosphate hydrolases"/>
    <property type="match status" value="1"/>
</dbReference>
<dbReference type="InterPro" id="IPR049080">
    <property type="entry name" value="MOV-10-like_beta-barrel"/>
</dbReference>
<feature type="domain" description="DNA2/NAM7 helicase helicase" evidence="11">
    <location>
        <begin position="408"/>
        <end position="487"/>
    </location>
</feature>
<evidence type="ECO:0000256" key="2">
    <source>
        <dbReference type="ARBA" id="ARBA00005601"/>
    </source>
</evidence>
<feature type="domain" description="DNA2/NAM7 helicase helicase" evidence="11">
    <location>
        <begin position="535"/>
        <end position="610"/>
    </location>
</feature>
<reference evidence="15 16" key="1">
    <citation type="journal article" date="2021" name="BMC Biol.">
        <title>Horizontally acquired antibacterial genes associated with adaptive radiation of ladybird beetles.</title>
        <authorList>
            <person name="Li H.S."/>
            <person name="Tang X.F."/>
            <person name="Huang Y.H."/>
            <person name="Xu Z.Y."/>
            <person name="Chen M.L."/>
            <person name="Du X.Y."/>
            <person name="Qiu B.Y."/>
            <person name="Chen P.T."/>
            <person name="Zhang W."/>
            <person name="Slipinski A."/>
            <person name="Escalona H.E."/>
            <person name="Waterhouse R.M."/>
            <person name="Zwick A."/>
            <person name="Pang H."/>
        </authorList>
    </citation>
    <scope>NUCLEOTIDE SEQUENCE [LARGE SCALE GENOMIC DNA]</scope>
    <source>
        <strain evidence="15">SYSU2018</strain>
    </source>
</reference>
<comment type="catalytic activity">
    <reaction evidence="10">
        <text>ATP + H2O = ADP + phosphate + H(+)</text>
        <dbReference type="Rhea" id="RHEA:13065"/>
        <dbReference type="ChEBI" id="CHEBI:15377"/>
        <dbReference type="ChEBI" id="CHEBI:15378"/>
        <dbReference type="ChEBI" id="CHEBI:30616"/>
        <dbReference type="ChEBI" id="CHEBI:43474"/>
        <dbReference type="ChEBI" id="CHEBI:456216"/>
        <dbReference type="EC" id="3.6.4.13"/>
    </reaction>
</comment>
<evidence type="ECO:0000313" key="15">
    <source>
        <dbReference type="EMBL" id="KAL3270884.1"/>
    </source>
</evidence>
<dbReference type="CDD" id="cd18078">
    <property type="entry name" value="DEXXQc_Mov10L1"/>
    <property type="match status" value="1"/>
</dbReference>
<evidence type="ECO:0000259" key="12">
    <source>
        <dbReference type="Pfam" id="PF13087"/>
    </source>
</evidence>
<dbReference type="Pfam" id="PF21635">
    <property type="entry name" value="Mov-10_helical"/>
    <property type="match status" value="1"/>
</dbReference>
<protein>
    <recommendedName>
        <fullName evidence="3">RNA helicase</fullName>
        <ecNumber evidence="3">3.6.4.13</ecNumber>
    </recommendedName>
</protein>
<dbReference type="GO" id="GO:0016787">
    <property type="term" value="F:hydrolase activity"/>
    <property type="evidence" value="ECO:0007669"/>
    <property type="project" value="UniProtKB-KW"/>
</dbReference>
<keyword evidence="16" id="KW-1185">Reference proteome</keyword>
<evidence type="ECO:0000256" key="5">
    <source>
        <dbReference type="ARBA" id="ARBA00022741"/>
    </source>
</evidence>
<keyword evidence="6" id="KW-0378">Hydrolase</keyword>
<evidence type="ECO:0000256" key="6">
    <source>
        <dbReference type="ARBA" id="ARBA00022801"/>
    </source>
</evidence>
<dbReference type="Proteomes" id="UP001516400">
    <property type="component" value="Unassembled WGS sequence"/>
</dbReference>
<sequence length="872" mass="98468">MNTKKNLLKNSVKNESDSKIDGIVIEKPTCLKLEKLKEIYKFSMIIRNNLSDDVKITKVEFPKTNSQCRILSVVENFLLKSGEILEVQCECTSMHMGKSQEYFLVLTEKGEVNEWIDILVESNSRQTYGNYQKRNTNYKYQMNGNIVKGERIAAPPRFIAVKCLNYTLPKRLFDVVTKYTNSFLDVALLKEDLSLIKPCLSENLTFNNYLDKFHTLLYLEEIQHVIEMSSYDQDYAVFIPNNEFLMLEIENLSERRPSIIVGDKIIAKDSYGHSTTEWEGFVHKTGAKHVYLKFSPVFHDTYNGEDYQIHVVASRSAIRRLHQAVDLSVKNLGGELLFPSKIKVKEPQVKFSLNGVSKSSNNGCRKEMLKKIMEYNSKSPLEKEEYKEQVLKQSEENMLKLEWYNETLNRYQKEAVKNVLLGETRPMPYIIFGPPGTGKTVTLVECILQILRLIPSSRLLVTAPSNSAADLIALRLIETGVLKPGDLVRYVSFSYVSSVPEALAPFSTTGDLSIEGTNTRAPRILQNGLTLGSTVSVLGRHRITVSTCSSAGALYAMGFPKGHFSHILIDEAGQAMEPEIMIPLVFLDSSTGQAVLAGDPLQLGPVVLSKLSEECGLYESYVERLLNRFPYVRDPIGFPDTGGYDPRFITKLLCNYRSLPSLLKLTSTLFYNDDLIPMLSDEDGGSEAVVLLEKLREILVTDDSIKKLPNIVFHGINGENFQTPDSPSWFNPSEASQVFFYINELYRLGLKAGDIGVISPYVKQVKEIRSLLNEAEFELPRIGSVEEFQGQEFNIVILSTVRSSQEYINSDIKHSLGFVSSPRRLNVALSRAKILLIIVGNPNLLYGDKYWQSVINYVVKEGNFIGCPLIFE</sequence>
<dbReference type="GO" id="GO:0005737">
    <property type="term" value="C:cytoplasm"/>
    <property type="evidence" value="ECO:0007669"/>
    <property type="project" value="UniProtKB-SubCell"/>
</dbReference>
<evidence type="ECO:0000259" key="11">
    <source>
        <dbReference type="Pfam" id="PF13086"/>
    </source>
</evidence>
<evidence type="ECO:0000256" key="10">
    <source>
        <dbReference type="ARBA" id="ARBA00047984"/>
    </source>
</evidence>
<evidence type="ECO:0000256" key="3">
    <source>
        <dbReference type="ARBA" id="ARBA00012552"/>
    </source>
</evidence>
<name>A0ABD2MWT4_9CUCU</name>
<dbReference type="EMBL" id="JABFTP020000042">
    <property type="protein sequence ID" value="KAL3270884.1"/>
    <property type="molecule type" value="Genomic_DNA"/>
</dbReference>
<comment type="caution">
    <text evidence="15">The sequence shown here is derived from an EMBL/GenBank/DDBJ whole genome shotgun (WGS) entry which is preliminary data.</text>
</comment>
<comment type="subcellular location">
    <subcellularLocation>
        <location evidence="1">Cytoplasm</location>
    </subcellularLocation>
</comment>
<dbReference type="InterPro" id="IPR049079">
    <property type="entry name" value="Mov-10_helical"/>
</dbReference>
<accession>A0ABD2MWT4</accession>
<keyword evidence="4" id="KW-0963">Cytoplasm</keyword>
<dbReference type="GO" id="GO:0003724">
    <property type="term" value="F:RNA helicase activity"/>
    <property type="evidence" value="ECO:0007669"/>
    <property type="project" value="UniProtKB-EC"/>
</dbReference>
<comment type="similarity">
    <text evidence="2">Belongs to the DNA2/NAM7 helicase family. SDE3 subfamily.</text>
</comment>
<dbReference type="AlphaFoldDB" id="A0ABD2MWT4"/>
<evidence type="ECO:0000313" key="16">
    <source>
        <dbReference type="Proteomes" id="UP001516400"/>
    </source>
</evidence>
<evidence type="ECO:0000256" key="1">
    <source>
        <dbReference type="ARBA" id="ARBA00004496"/>
    </source>
</evidence>
<dbReference type="CDD" id="cd18808">
    <property type="entry name" value="SF1_C_Upf1"/>
    <property type="match status" value="1"/>
</dbReference>
<dbReference type="GO" id="GO:0005524">
    <property type="term" value="F:ATP binding"/>
    <property type="evidence" value="ECO:0007669"/>
    <property type="project" value="UniProtKB-KW"/>
</dbReference>
<dbReference type="InterPro" id="IPR041677">
    <property type="entry name" value="DNA2/NAM7_AAA_11"/>
</dbReference>
<dbReference type="PANTHER" id="PTHR45418">
    <property type="entry name" value="CANCER/TESTIS ANTIGEN 55"/>
    <property type="match status" value="1"/>
</dbReference>
<proteinExistence type="inferred from homology"/>
<evidence type="ECO:0000256" key="9">
    <source>
        <dbReference type="ARBA" id="ARBA00023158"/>
    </source>
</evidence>
<keyword evidence="8" id="KW-0067">ATP-binding</keyword>
<keyword evidence="7" id="KW-0347">Helicase</keyword>
<gene>
    <name evidence="15" type="ORF">HHI36_021399</name>
</gene>
<keyword evidence="9" id="KW-0943">RNA-mediated gene silencing</keyword>
<dbReference type="InterPro" id="IPR041679">
    <property type="entry name" value="DNA2/NAM7-like_C"/>
</dbReference>
<dbReference type="Pfam" id="PF13086">
    <property type="entry name" value="AAA_11"/>
    <property type="match status" value="2"/>
</dbReference>
<dbReference type="GO" id="GO:0031047">
    <property type="term" value="P:regulatory ncRNA-mediated gene silencing"/>
    <property type="evidence" value="ECO:0007669"/>
    <property type="project" value="UniProtKB-KW"/>
</dbReference>
<feature type="domain" description="Helicase MOV-10-like beta-barrel" evidence="13">
    <location>
        <begin position="240"/>
        <end position="306"/>
    </location>
</feature>
<dbReference type="InterPro" id="IPR047187">
    <property type="entry name" value="SF1_C_Upf1"/>
</dbReference>
<feature type="domain" description="Helicase MOV-10 helical" evidence="14">
    <location>
        <begin position="165"/>
        <end position="223"/>
    </location>
</feature>
<evidence type="ECO:0000256" key="7">
    <source>
        <dbReference type="ARBA" id="ARBA00022806"/>
    </source>
</evidence>
<evidence type="ECO:0000259" key="13">
    <source>
        <dbReference type="Pfam" id="PF21634"/>
    </source>
</evidence>
<evidence type="ECO:0000259" key="14">
    <source>
        <dbReference type="Pfam" id="PF21635"/>
    </source>
</evidence>
<dbReference type="Pfam" id="PF13087">
    <property type="entry name" value="AAA_12"/>
    <property type="match status" value="1"/>
</dbReference>
<dbReference type="EC" id="3.6.4.13" evidence="3"/>
<dbReference type="InterPro" id="IPR027417">
    <property type="entry name" value="P-loop_NTPase"/>
</dbReference>